<dbReference type="InterPro" id="IPR051139">
    <property type="entry name" value="Mediator_complx_sub13"/>
</dbReference>
<keyword evidence="4" id="KW-0805">Transcription regulation</keyword>
<dbReference type="GO" id="GO:0016592">
    <property type="term" value="C:mediator complex"/>
    <property type="evidence" value="ECO:0007669"/>
    <property type="project" value="TreeGrafter"/>
</dbReference>
<accession>A0A060X3Y2</accession>
<protein>
    <recommendedName>
        <fullName evidence="7">Mediator complex subunit Med13 N-terminal domain-containing protein</fullName>
    </recommendedName>
</protein>
<evidence type="ECO:0000259" key="7">
    <source>
        <dbReference type="Pfam" id="PF11597"/>
    </source>
</evidence>
<keyword evidence="5" id="KW-0804">Transcription</keyword>
<dbReference type="PANTHER" id="PTHR48249">
    <property type="entry name" value="MEDIATOR OF RNA POLYMERASE II TRANSCRIPTION SUBUNIT 13"/>
    <property type="match status" value="1"/>
</dbReference>
<dbReference type="GO" id="GO:0045944">
    <property type="term" value="P:positive regulation of transcription by RNA polymerase II"/>
    <property type="evidence" value="ECO:0007669"/>
    <property type="project" value="TreeGrafter"/>
</dbReference>
<evidence type="ECO:0000256" key="3">
    <source>
        <dbReference type="ARBA" id="ARBA00022491"/>
    </source>
</evidence>
<comment type="similarity">
    <text evidence="2">Belongs to the Mediator complex subunit 13 family.</text>
</comment>
<comment type="subcellular location">
    <subcellularLocation>
        <location evidence="1">Nucleus</location>
    </subcellularLocation>
</comment>
<dbReference type="Pfam" id="PF11597">
    <property type="entry name" value="Med13_N"/>
    <property type="match status" value="1"/>
</dbReference>
<dbReference type="STRING" id="8022.A0A060X3Y2"/>
<evidence type="ECO:0000256" key="6">
    <source>
        <dbReference type="ARBA" id="ARBA00023242"/>
    </source>
</evidence>
<evidence type="ECO:0000313" key="8">
    <source>
        <dbReference type="EMBL" id="CDQ71575.1"/>
    </source>
</evidence>
<gene>
    <name evidence="8" type="ORF">GSONMT00039616001</name>
</gene>
<keyword evidence="3" id="KW-0678">Repressor</keyword>
<reference evidence="8" key="1">
    <citation type="journal article" date="2014" name="Nat. Commun.">
        <title>The rainbow trout genome provides novel insights into evolution after whole-genome duplication in vertebrates.</title>
        <authorList>
            <person name="Berthelot C."/>
            <person name="Brunet F."/>
            <person name="Chalopin D."/>
            <person name="Juanchich A."/>
            <person name="Bernard M."/>
            <person name="Noel B."/>
            <person name="Bento P."/>
            <person name="Da Silva C."/>
            <person name="Labadie K."/>
            <person name="Alberti A."/>
            <person name="Aury J.M."/>
            <person name="Louis A."/>
            <person name="Dehais P."/>
            <person name="Bardou P."/>
            <person name="Montfort J."/>
            <person name="Klopp C."/>
            <person name="Cabau C."/>
            <person name="Gaspin C."/>
            <person name="Thorgaard G.H."/>
            <person name="Boussaha M."/>
            <person name="Quillet E."/>
            <person name="Guyomard R."/>
            <person name="Galiana D."/>
            <person name="Bobe J."/>
            <person name="Volff J.N."/>
            <person name="Genet C."/>
            <person name="Wincker P."/>
            <person name="Jaillon O."/>
            <person name="Roest Crollius H."/>
            <person name="Guiguen Y."/>
        </authorList>
    </citation>
    <scope>NUCLEOTIDE SEQUENCE [LARGE SCALE GENOMIC DNA]</scope>
</reference>
<sequence>MSSCFVPNGASLEDCHSNLFCLADLTGIKWKRYVWQGPTSAPILFPVTEEDPILCSFSRCLKADILSVWRRSQRPGRRELWLFWWGDDPNFAELIHHELTATVVDGQRPSLFMLFGWEIELLSLSHDTHTCTQTHSRPVALLHYDRLCLKWAGTEEDGVWESGLSYECRTLLFKAIHNLLERCLMNRSFVRIGKWFVKPYEKDEKPINKR</sequence>
<dbReference type="PaxDb" id="8022-A0A060X3Y2"/>
<feature type="domain" description="Mediator complex subunit Med13 N-terminal" evidence="7">
    <location>
        <begin position="11"/>
        <end position="198"/>
    </location>
</feature>
<dbReference type="GO" id="GO:0003713">
    <property type="term" value="F:transcription coactivator activity"/>
    <property type="evidence" value="ECO:0007669"/>
    <property type="project" value="TreeGrafter"/>
</dbReference>
<keyword evidence="6" id="KW-0539">Nucleus</keyword>
<organism evidence="8 9">
    <name type="scientific">Oncorhynchus mykiss</name>
    <name type="common">Rainbow trout</name>
    <name type="synonym">Salmo gairdneri</name>
    <dbReference type="NCBI Taxonomy" id="8022"/>
    <lineage>
        <taxon>Eukaryota</taxon>
        <taxon>Metazoa</taxon>
        <taxon>Chordata</taxon>
        <taxon>Craniata</taxon>
        <taxon>Vertebrata</taxon>
        <taxon>Euteleostomi</taxon>
        <taxon>Actinopterygii</taxon>
        <taxon>Neopterygii</taxon>
        <taxon>Teleostei</taxon>
        <taxon>Protacanthopterygii</taxon>
        <taxon>Salmoniformes</taxon>
        <taxon>Salmonidae</taxon>
        <taxon>Salmoninae</taxon>
        <taxon>Oncorhynchus</taxon>
    </lineage>
</organism>
<proteinExistence type="inferred from homology"/>
<dbReference type="InterPro" id="IPR021643">
    <property type="entry name" value="Mediator_Med13_N"/>
</dbReference>
<name>A0A060X3Y2_ONCMY</name>
<evidence type="ECO:0000256" key="2">
    <source>
        <dbReference type="ARBA" id="ARBA00009354"/>
    </source>
</evidence>
<evidence type="ECO:0000256" key="1">
    <source>
        <dbReference type="ARBA" id="ARBA00004123"/>
    </source>
</evidence>
<reference evidence="8" key="2">
    <citation type="submission" date="2014-03" db="EMBL/GenBank/DDBJ databases">
        <authorList>
            <person name="Genoscope - CEA"/>
        </authorList>
    </citation>
    <scope>NUCLEOTIDE SEQUENCE</scope>
</reference>
<dbReference type="AlphaFoldDB" id="A0A060X3Y2"/>
<dbReference type="Proteomes" id="UP000193380">
    <property type="component" value="Unassembled WGS sequence"/>
</dbReference>
<dbReference type="EMBL" id="FR904775">
    <property type="protein sequence ID" value="CDQ71575.1"/>
    <property type="molecule type" value="Genomic_DNA"/>
</dbReference>
<dbReference type="PANTHER" id="PTHR48249:SF4">
    <property type="entry name" value="MEDIATOR OF RNA POLYMERASE II TRANSCRIPTION SUBUNIT 13"/>
    <property type="match status" value="1"/>
</dbReference>
<evidence type="ECO:0000313" key="9">
    <source>
        <dbReference type="Proteomes" id="UP000193380"/>
    </source>
</evidence>
<evidence type="ECO:0000256" key="5">
    <source>
        <dbReference type="ARBA" id="ARBA00023163"/>
    </source>
</evidence>
<evidence type="ECO:0000256" key="4">
    <source>
        <dbReference type="ARBA" id="ARBA00023015"/>
    </source>
</evidence>